<keyword evidence="3" id="KW-1185">Reference proteome</keyword>
<evidence type="ECO:0000313" key="3">
    <source>
        <dbReference type="Proteomes" id="UP000799640"/>
    </source>
</evidence>
<protein>
    <submittedName>
        <fullName evidence="2">Uncharacterized protein</fullName>
    </submittedName>
</protein>
<proteinExistence type="predicted"/>
<feature type="compositionally biased region" description="Polar residues" evidence="1">
    <location>
        <begin position="15"/>
        <end position="25"/>
    </location>
</feature>
<dbReference type="AlphaFoldDB" id="A0A6G1I4G0"/>
<evidence type="ECO:0000313" key="2">
    <source>
        <dbReference type="EMBL" id="KAF2403170.1"/>
    </source>
</evidence>
<sequence length="268" mass="29936">MNLLLGSGEERRGIQNGSNSSTSLATAAPIKRDIVHAENVVDFGKGTTAPGGTVWFRDEAPDARVGPLGYTLPTESATLHISGGMERPYDCLDSPTLSNRQCQEHEDKEKAQLSYIPLNSVSDEGGSADEKEKLEARGIDAVLDTNEGNKKKKKKKKKGTWKKFEQEWTEKKDKDPLDQLRDLMRSQPLYDGLYDGKNGVIDGKHHGRRTIAAALKASKEEKLKPEEDVEPMPHGWDCTTSEWKFRLDCKDWEDKYPTAWKIANSHGP</sequence>
<gene>
    <name evidence="2" type="ORF">EJ06DRAFT_547453</name>
</gene>
<organism evidence="2 3">
    <name type="scientific">Trichodelitschia bisporula</name>
    <dbReference type="NCBI Taxonomy" id="703511"/>
    <lineage>
        <taxon>Eukaryota</taxon>
        <taxon>Fungi</taxon>
        <taxon>Dikarya</taxon>
        <taxon>Ascomycota</taxon>
        <taxon>Pezizomycotina</taxon>
        <taxon>Dothideomycetes</taxon>
        <taxon>Dothideomycetes incertae sedis</taxon>
        <taxon>Phaeotrichales</taxon>
        <taxon>Phaeotrichaceae</taxon>
        <taxon>Trichodelitschia</taxon>
    </lineage>
</organism>
<evidence type="ECO:0000256" key="1">
    <source>
        <dbReference type="SAM" id="MobiDB-lite"/>
    </source>
</evidence>
<feature type="region of interest" description="Disordered" evidence="1">
    <location>
        <begin position="1"/>
        <end position="25"/>
    </location>
</feature>
<dbReference type="EMBL" id="ML996690">
    <property type="protein sequence ID" value="KAF2403170.1"/>
    <property type="molecule type" value="Genomic_DNA"/>
</dbReference>
<dbReference type="Proteomes" id="UP000799640">
    <property type="component" value="Unassembled WGS sequence"/>
</dbReference>
<name>A0A6G1I4G0_9PEZI</name>
<reference evidence="2" key="1">
    <citation type="journal article" date="2020" name="Stud. Mycol.">
        <title>101 Dothideomycetes genomes: a test case for predicting lifestyles and emergence of pathogens.</title>
        <authorList>
            <person name="Haridas S."/>
            <person name="Albert R."/>
            <person name="Binder M."/>
            <person name="Bloem J."/>
            <person name="Labutti K."/>
            <person name="Salamov A."/>
            <person name="Andreopoulos B."/>
            <person name="Baker S."/>
            <person name="Barry K."/>
            <person name="Bills G."/>
            <person name="Bluhm B."/>
            <person name="Cannon C."/>
            <person name="Castanera R."/>
            <person name="Culley D."/>
            <person name="Daum C."/>
            <person name="Ezra D."/>
            <person name="Gonzalez J."/>
            <person name="Henrissat B."/>
            <person name="Kuo A."/>
            <person name="Liang C."/>
            <person name="Lipzen A."/>
            <person name="Lutzoni F."/>
            <person name="Magnuson J."/>
            <person name="Mondo S."/>
            <person name="Nolan M."/>
            <person name="Ohm R."/>
            <person name="Pangilinan J."/>
            <person name="Park H.-J."/>
            <person name="Ramirez L."/>
            <person name="Alfaro M."/>
            <person name="Sun H."/>
            <person name="Tritt A."/>
            <person name="Yoshinaga Y."/>
            <person name="Zwiers L.-H."/>
            <person name="Turgeon B."/>
            <person name="Goodwin S."/>
            <person name="Spatafora J."/>
            <person name="Crous P."/>
            <person name="Grigoriev I."/>
        </authorList>
    </citation>
    <scope>NUCLEOTIDE SEQUENCE</scope>
    <source>
        <strain evidence="2">CBS 262.69</strain>
    </source>
</reference>
<accession>A0A6G1I4G0</accession>